<sequence length="25" mass="2459">MGTGTAWSSPASRASCCSLASAIRS</sequence>
<keyword evidence="1" id="KW-1185">Reference proteome</keyword>
<protein>
    <submittedName>
        <fullName evidence="2">Uncharacterized protein</fullName>
    </submittedName>
</protein>
<dbReference type="WBParaSite" id="maker-uti_cns_0008272-snap-gene-0.3-mRNA-1">
    <property type="protein sequence ID" value="maker-uti_cns_0008272-snap-gene-0.3-mRNA-1"/>
    <property type="gene ID" value="maker-uti_cns_0008272-snap-gene-0.3"/>
</dbReference>
<evidence type="ECO:0000313" key="2">
    <source>
        <dbReference type="WBParaSite" id="maker-uti_cns_0008272-snap-gene-0.3-mRNA-1"/>
    </source>
</evidence>
<proteinExistence type="predicted"/>
<evidence type="ECO:0000313" key="1">
    <source>
        <dbReference type="Proteomes" id="UP000095280"/>
    </source>
</evidence>
<dbReference type="AlphaFoldDB" id="A0A1I8HVF9"/>
<accession>A0A1I8HVF9</accession>
<dbReference type="Proteomes" id="UP000095280">
    <property type="component" value="Unplaced"/>
</dbReference>
<organism evidence="1 2">
    <name type="scientific">Macrostomum lignano</name>
    <dbReference type="NCBI Taxonomy" id="282301"/>
    <lineage>
        <taxon>Eukaryota</taxon>
        <taxon>Metazoa</taxon>
        <taxon>Spiralia</taxon>
        <taxon>Lophotrochozoa</taxon>
        <taxon>Platyhelminthes</taxon>
        <taxon>Rhabditophora</taxon>
        <taxon>Macrostomorpha</taxon>
        <taxon>Macrostomida</taxon>
        <taxon>Macrostomidae</taxon>
        <taxon>Macrostomum</taxon>
    </lineage>
</organism>
<reference evidence="2" key="1">
    <citation type="submission" date="2016-11" db="UniProtKB">
        <authorList>
            <consortium name="WormBaseParasite"/>
        </authorList>
    </citation>
    <scope>IDENTIFICATION</scope>
</reference>
<name>A0A1I8HVF9_9PLAT</name>